<name>A0A2I0JA86_PUNGR</name>
<dbReference type="AlphaFoldDB" id="A0A2I0JA86"/>
<evidence type="ECO:0000313" key="2">
    <source>
        <dbReference type="EMBL" id="PKI53172.1"/>
    </source>
</evidence>
<reference evidence="2 3" key="1">
    <citation type="submission" date="2017-11" db="EMBL/GenBank/DDBJ databases">
        <title>De-novo sequencing of pomegranate (Punica granatum L.) genome.</title>
        <authorList>
            <person name="Akparov Z."/>
            <person name="Amiraslanov A."/>
            <person name="Hajiyeva S."/>
            <person name="Abbasov M."/>
            <person name="Kaur K."/>
            <person name="Hamwieh A."/>
            <person name="Solovyev V."/>
            <person name="Salamov A."/>
            <person name="Braich B."/>
            <person name="Kosarev P."/>
            <person name="Mahmoud A."/>
            <person name="Hajiyev E."/>
            <person name="Babayeva S."/>
            <person name="Izzatullayeva V."/>
            <person name="Mammadov A."/>
            <person name="Mammadov A."/>
            <person name="Sharifova S."/>
            <person name="Ojaghi J."/>
            <person name="Eynullazada K."/>
            <person name="Bayramov B."/>
            <person name="Abdulazimova A."/>
            <person name="Shahmuradov I."/>
        </authorList>
    </citation>
    <scope>NUCLEOTIDE SEQUENCE [LARGE SCALE GENOMIC DNA]</scope>
    <source>
        <strain evidence="3">cv. AG2017</strain>
        <tissue evidence="2">Leaf</tissue>
    </source>
</reference>
<evidence type="ECO:0000256" key="1">
    <source>
        <dbReference type="SAM" id="SignalP"/>
    </source>
</evidence>
<sequence length="78" mass="8541">MSTKIVLLLFILLVACNERKNVMTQAQCLAPLPIPGQGTHCNDQACTIYCQEAHGFTATGNCNSSWRPDAPCKCLWPC</sequence>
<proteinExistence type="predicted"/>
<keyword evidence="3" id="KW-1185">Reference proteome</keyword>
<evidence type="ECO:0000313" key="3">
    <source>
        <dbReference type="Proteomes" id="UP000233551"/>
    </source>
</evidence>
<feature type="chain" id="PRO_5014194560" evidence="1">
    <location>
        <begin position="17"/>
        <end position="78"/>
    </location>
</feature>
<gene>
    <name evidence="2" type="ORF">CRG98_026433</name>
</gene>
<dbReference type="Proteomes" id="UP000233551">
    <property type="component" value="Unassembled WGS sequence"/>
</dbReference>
<comment type="caution">
    <text evidence="2">The sequence shown here is derived from an EMBL/GenBank/DDBJ whole genome shotgun (WGS) entry which is preliminary data.</text>
</comment>
<dbReference type="PROSITE" id="PS51257">
    <property type="entry name" value="PROKAR_LIPOPROTEIN"/>
    <property type="match status" value="1"/>
</dbReference>
<accession>A0A2I0JA86</accession>
<protein>
    <submittedName>
        <fullName evidence="2">Uncharacterized protein</fullName>
    </submittedName>
</protein>
<organism evidence="2 3">
    <name type="scientific">Punica granatum</name>
    <name type="common">Pomegranate</name>
    <dbReference type="NCBI Taxonomy" id="22663"/>
    <lineage>
        <taxon>Eukaryota</taxon>
        <taxon>Viridiplantae</taxon>
        <taxon>Streptophyta</taxon>
        <taxon>Embryophyta</taxon>
        <taxon>Tracheophyta</taxon>
        <taxon>Spermatophyta</taxon>
        <taxon>Magnoliopsida</taxon>
        <taxon>eudicotyledons</taxon>
        <taxon>Gunneridae</taxon>
        <taxon>Pentapetalae</taxon>
        <taxon>rosids</taxon>
        <taxon>malvids</taxon>
        <taxon>Myrtales</taxon>
        <taxon>Lythraceae</taxon>
        <taxon>Punica</taxon>
    </lineage>
</organism>
<feature type="signal peptide" evidence="1">
    <location>
        <begin position="1"/>
        <end position="16"/>
    </location>
</feature>
<dbReference type="EMBL" id="PGOL01001878">
    <property type="protein sequence ID" value="PKI53172.1"/>
    <property type="molecule type" value="Genomic_DNA"/>
</dbReference>
<keyword evidence="1" id="KW-0732">Signal</keyword>